<accession>A0A8A4ZDK3</accession>
<evidence type="ECO:0008006" key="3">
    <source>
        <dbReference type="Google" id="ProtNLM"/>
    </source>
</evidence>
<evidence type="ECO:0000313" key="2">
    <source>
        <dbReference type="Proteomes" id="UP000663937"/>
    </source>
</evidence>
<evidence type="ECO:0000313" key="1">
    <source>
        <dbReference type="EMBL" id="QTE27788.1"/>
    </source>
</evidence>
<gene>
    <name evidence="1" type="ORF">J4E96_10120</name>
</gene>
<dbReference type="RefSeq" id="WP_227421998.1">
    <property type="nucleotide sequence ID" value="NZ_CP071868.1"/>
</dbReference>
<dbReference type="Proteomes" id="UP000663937">
    <property type="component" value="Chromosome"/>
</dbReference>
<dbReference type="EMBL" id="CP071868">
    <property type="protein sequence ID" value="QTE27788.1"/>
    <property type="molecule type" value="Genomic_DNA"/>
</dbReference>
<name>A0A8A4ZDK3_9MICO</name>
<dbReference type="KEGG" id="psic:J4E96_10120"/>
<protein>
    <recommendedName>
        <fullName evidence="3">RNA polymerase subunit sigma-70</fullName>
    </recommendedName>
</protein>
<organism evidence="1 2">
    <name type="scientific">Pengzhenrongella sicca</name>
    <dbReference type="NCBI Taxonomy" id="2819238"/>
    <lineage>
        <taxon>Bacteria</taxon>
        <taxon>Bacillati</taxon>
        <taxon>Actinomycetota</taxon>
        <taxon>Actinomycetes</taxon>
        <taxon>Micrococcales</taxon>
        <taxon>Pengzhenrongella</taxon>
    </lineage>
</organism>
<reference evidence="1" key="1">
    <citation type="submission" date="2021-03" db="EMBL/GenBank/DDBJ databases">
        <title>Pengzhenrongella sicca gen. nov., sp. nov., a new member of suborder Micrococcineae isolated from High-Arctic tundra soil.</title>
        <authorList>
            <person name="Peng F."/>
        </authorList>
    </citation>
    <scope>NUCLEOTIDE SEQUENCE</scope>
    <source>
        <strain evidence="1">LRZ-2</strain>
    </source>
</reference>
<keyword evidence="2" id="KW-1185">Reference proteome</keyword>
<dbReference type="AlphaFoldDB" id="A0A8A4ZDK3"/>
<proteinExistence type="predicted"/>
<sequence>MTTTEPFSDTTTVPESHVRAIGAARDALQAAELHMRQAVHEARRQGVTWQQVGDTLGTTRQAAQERFRDL</sequence>